<name>A0ABZ0B9T4_9SPHN</name>
<evidence type="ECO:0000313" key="5">
    <source>
        <dbReference type="Proteomes" id="UP001302249"/>
    </source>
</evidence>
<dbReference type="InterPro" id="IPR045097">
    <property type="entry name" value="Thymidate_synth/dCMP_Mease"/>
</dbReference>
<keyword evidence="5" id="KW-1185">Reference proteome</keyword>
<dbReference type="PANTHER" id="PTHR11548">
    <property type="entry name" value="THYMIDYLATE SYNTHASE 1"/>
    <property type="match status" value="1"/>
</dbReference>
<evidence type="ECO:0000256" key="1">
    <source>
        <dbReference type="ARBA" id="ARBA00022603"/>
    </source>
</evidence>
<keyword evidence="1" id="KW-0489">Methyltransferase</keyword>
<accession>A0ABZ0B9T4</accession>
<organism evidence="4 5">
    <name type="scientific">Stakelama saccharophila</name>
    <dbReference type="NCBI Taxonomy" id="3075605"/>
    <lineage>
        <taxon>Bacteria</taxon>
        <taxon>Pseudomonadati</taxon>
        <taxon>Pseudomonadota</taxon>
        <taxon>Alphaproteobacteria</taxon>
        <taxon>Sphingomonadales</taxon>
        <taxon>Sphingomonadaceae</taxon>
        <taxon>Stakelama</taxon>
    </lineage>
</organism>
<evidence type="ECO:0000313" key="4">
    <source>
        <dbReference type="EMBL" id="WNO53618.1"/>
    </source>
</evidence>
<dbReference type="Proteomes" id="UP001302249">
    <property type="component" value="Chromosome"/>
</dbReference>
<dbReference type="Gene3D" id="3.30.572.10">
    <property type="entry name" value="Thymidylate synthase/dCMP hydroxymethylase domain"/>
    <property type="match status" value="1"/>
</dbReference>
<gene>
    <name evidence="4" type="ORF">RPR59_14460</name>
</gene>
<dbReference type="EMBL" id="CP135076">
    <property type="protein sequence ID" value="WNO53618.1"/>
    <property type="molecule type" value="Genomic_DNA"/>
</dbReference>
<dbReference type="InterPro" id="IPR023451">
    <property type="entry name" value="Thymidate_synth/dCMP_Mease_dom"/>
</dbReference>
<dbReference type="PANTHER" id="PTHR11548:SF1">
    <property type="entry name" value="THYMIDYLATE SYNTHASE 1"/>
    <property type="match status" value="1"/>
</dbReference>
<dbReference type="RefSeq" id="WP_313915240.1">
    <property type="nucleotide sequence ID" value="NZ_CP135076.1"/>
</dbReference>
<feature type="domain" description="Thymidylate synthase/dCMP hydroxymethylase" evidence="3">
    <location>
        <begin position="19"/>
        <end position="224"/>
    </location>
</feature>
<evidence type="ECO:0000259" key="3">
    <source>
        <dbReference type="Pfam" id="PF00303"/>
    </source>
</evidence>
<dbReference type="SUPFAM" id="SSF55831">
    <property type="entry name" value="Thymidylate synthase/dCMP hydroxymethylase"/>
    <property type="match status" value="1"/>
</dbReference>
<sequence length="544" mass="60875">MKSERYRNISHATVGGFEAVLKDGKAVSVRGEATREVLGRGTLIECPQERFPFLPGRLGDPFALVAECIWVLAGRNDLDWLTHYLPRAAQFSDDGRVWRAGYGPRLRDWQGVDQLAEVFRLLSADRTSRRAVMSLFDPRSDFGPSLDIPCNNWLSWLIRDGRLLLNVAVRSNDAMWGFSGVNAFEWSVLQELLANWLGVEPGPTYFLASSFHIYERDRHLERAAAVVNAFPGVTPYDFEVSTPRLEVAQDRLDAALLEWFAAEALVRQDPDAWPVESLPEDPFLLASLRTVRLKWGADIWTEDRLRNELHACPDDDFTAAAYERLARRFPRLVDGIPQPGARAYFNRATCRPTSGDGLIQAIDALHREKNAGYGAAWKRRGERISILPNIARKVDRLEHFSTSGLELSGETLFDTAVDLLVYVLKYELFLAEQSPSLAERIGLQGGTRAYSDCNDDFTVALRHAGVTPLADNEVDSELIAAVSTFEDLWPKVKAEADVEARIAATSRLRVHAARLVGAIALTQPQVLLAFIQQWSPRDETPSSS</sequence>
<evidence type="ECO:0000256" key="2">
    <source>
        <dbReference type="ARBA" id="ARBA00022679"/>
    </source>
</evidence>
<reference evidence="4 5" key="1">
    <citation type="submission" date="2023-09" db="EMBL/GenBank/DDBJ databases">
        <authorList>
            <person name="Rey-Velasco X."/>
        </authorList>
    </citation>
    <scope>NUCLEOTIDE SEQUENCE [LARGE SCALE GENOMIC DNA]</scope>
    <source>
        <strain evidence="4 5">W311</strain>
    </source>
</reference>
<dbReference type="Pfam" id="PF00303">
    <property type="entry name" value="Thymidylat_synt"/>
    <property type="match status" value="1"/>
</dbReference>
<dbReference type="InterPro" id="IPR036926">
    <property type="entry name" value="Thymidate_synth/dCMP_Mease_sf"/>
</dbReference>
<protein>
    <submittedName>
        <fullName evidence="4">Thymidylate synthase</fullName>
    </submittedName>
</protein>
<keyword evidence="2" id="KW-0808">Transferase</keyword>
<proteinExistence type="predicted"/>